<dbReference type="Proteomes" id="UP001372834">
    <property type="component" value="Unassembled WGS sequence"/>
</dbReference>
<evidence type="ECO:0000256" key="1">
    <source>
        <dbReference type="SAM" id="SignalP"/>
    </source>
</evidence>
<keyword evidence="1" id="KW-0732">Signal</keyword>
<feature type="signal peptide" evidence="1">
    <location>
        <begin position="1"/>
        <end position="18"/>
    </location>
</feature>
<proteinExistence type="predicted"/>
<comment type="caution">
    <text evidence="2">The sequence shown here is derived from an EMBL/GenBank/DDBJ whole genome shotgun (WGS) entry which is preliminary data.</text>
</comment>
<evidence type="ECO:0000313" key="3">
    <source>
        <dbReference type="Proteomes" id="UP001372834"/>
    </source>
</evidence>
<evidence type="ECO:0008006" key="4">
    <source>
        <dbReference type="Google" id="ProtNLM"/>
    </source>
</evidence>
<sequence length="189" mass="21936">MNLLTLFFLGMSSNSSMTIPSSVVFWPHMDDPDPPSLSGGLGVGDRPPERHEYMSLLGEGESVSYEKPEKNQTHRVKFLLEKMVVPPIKQTAQGRNYLRLCRWKSIPGWMQHRANTQLCQMMLRQAPLEKMEVRPREERNTRGHDPPPLQYIETVATGKERERERERDKCIRPLECTPECNRCITSDER</sequence>
<feature type="chain" id="PRO_5042989392" description="Secreted protein" evidence="1">
    <location>
        <begin position="19"/>
        <end position="189"/>
    </location>
</feature>
<reference evidence="2 3" key="1">
    <citation type="submission" date="2023-10" db="EMBL/GenBank/DDBJ databases">
        <title>Genomes of two closely related lineages of the louse Polyplax serrata with different host specificities.</title>
        <authorList>
            <person name="Martinu J."/>
            <person name="Tarabai H."/>
            <person name="Stefka J."/>
            <person name="Hypsa V."/>
        </authorList>
    </citation>
    <scope>NUCLEOTIDE SEQUENCE [LARGE SCALE GENOMIC DNA]</scope>
    <source>
        <strain evidence="2">HR10_N</strain>
    </source>
</reference>
<organism evidence="2 3">
    <name type="scientific">Polyplax serrata</name>
    <name type="common">Common mouse louse</name>
    <dbReference type="NCBI Taxonomy" id="468196"/>
    <lineage>
        <taxon>Eukaryota</taxon>
        <taxon>Metazoa</taxon>
        <taxon>Ecdysozoa</taxon>
        <taxon>Arthropoda</taxon>
        <taxon>Hexapoda</taxon>
        <taxon>Insecta</taxon>
        <taxon>Pterygota</taxon>
        <taxon>Neoptera</taxon>
        <taxon>Paraneoptera</taxon>
        <taxon>Psocodea</taxon>
        <taxon>Troctomorpha</taxon>
        <taxon>Phthiraptera</taxon>
        <taxon>Anoplura</taxon>
        <taxon>Polyplacidae</taxon>
        <taxon>Polyplax</taxon>
    </lineage>
</organism>
<gene>
    <name evidence="2" type="ORF">RUM43_000962</name>
</gene>
<protein>
    <recommendedName>
        <fullName evidence="4">Secreted protein</fullName>
    </recommendedName>
</protein>
<dbReference type="AlphaFoldDB" id="A0AAN8XPG4"/>
<accession>A0AAN8XPG4</accession>
<name>A0AAN8XPG4_POLSC</name>
<dbReference type="EMBL" id="JAWJWE010000001">
    <property type="protein sequence ID" value="KAK6644694.1"/>
    <property type="molecule type" value="Genomic_DNA"/>
</dbReference>
<evidence type="ECO:0000313" key="2">
    <source>
        <dbReference type="EMBL" id="KAK6644694.1"/>
    </source>
</evidence>